<evidence type="ECO:0000313" key="3">
    <source>
        <dbReference type="EMBL" id="PPJ64479.1"/>
    </source>
</evidence>
<feature type="region of interest" description="Disordered" evidence="1">
    <location>
        <begin position="191"/>
        <end position="218"/>
    </location>
</feature>
<keyword evidence="2" id="KW-0812">Transmembrane</keyword>
<dbReference type="OrthoDB" id="494800at2"/>
<comment type="caution">
    <text evidence="3">The sequence shown here is derived from an EMBL/GenBank/DDBJ whole genome shotgun (WGS) entry which is preliminary data.</text>
</comment>
<name>A0A2S6CXN5_9CYAN</name>
<feature type="compositionally biased region" description="Polar residues" evidence="1">
    <location>
        <begin position="204"/>
        <end position="218"/>
    </location>
</feature>
<keyword evidence="2" id="KW-0472">Membrane</keyword>
<evidence type="ECO:0000313" key="4">
    <source>
        <dbReference type="Proteomes" id="UP000239589"/>
    </source>
</evidence>
<accession>A0A2S6CXN5</accession>
<evidence type="ECO:0000256" key="2">
    <source>
        <dbReference type="SAM" id="Phobius"/>
    </source>
</evidence>
<organism evidence="3 4">
    <name type="scientific">Cuspidothrix issatschenkoi CHARLIE-1</name>
    <dbReference type="NCBI Taxonomy" id="2052836"/>
    <lineage>
        <taxon>Bacteria</taxon>
        <taxon>Bacillati</taxon>
        <taxon>Cyanobacteriota</taxon>
        <taxon>Cyanophyceae</taxon>
        <taxon>Nostocales</taxon>
        <taxon>Aphanizomenonaceae</taxon>
        <taxon>Cuspidothrix</taxon>
    </lineage>
</organism>
<evidence type="ECO:0000256" key="1">
    <source>
        <dbReference type="SAM" id="MobiDB-lite"/>
    </source>
</evidence>
<sequence length="295" mass="33206">MADRINDIIWQARQGSVAAIIQVLNENLVLSGVRTRAVFADGVLELLCEAATLEQLEQSILVPKIQEMLESLTPRHIRRVNVNSRIVREEQLLWLEEIHRDPENQLLWSQEIILTQPNFWKRLIPDFTQATKKVRKPVLAQPQSLIKNQEQGKISIKTLLIGVLGLSSMILLALLLEIRLSNTLKNPLPLGSQSSPTAHRKQPESLNSSGSQTVSTPSDDPFYASVRLANQATAASRTAMNSTQWLELAATWQRASDLMSQVSPSHGRYQEAQIRMKLYKKFSEAAQKEAEKSRS</sequence>
<feature type="transmembrane region" description="Helical" evidence="2">
    <location>
        <begin position="154"/>
        <end position="176"/>
    </location>
</feature>
<protein>
    <submittedName>
        <fullName evidence="3">Uncharacterized protein</fullName>
    </submittedName>
</protein>
<keyword evidence="4" id="KW-1185">Reference proteome</keyword>
<dbReference type="RefSeq" id="WP_104386702.1">
    <property type="nucleotide sequence ID" value="NZ_PGEM01000026.1"/>
</dbReference>
<keyword evidence="2" id="KW-1133">Transmembrane helix</keyword>
<gene>
    <name evidence="3" type="ORF">CUN59_04425</name>
</gene>
<dbReference type="AlphaFoldDB" id="A0A2S6CXN5"/>
<reference evidence="3 4" key="1">
    <citation type="submission" date="2018-02" db="EMBL/GenBank/DDBJ databases">
        <title>Discovery of a pederin family compound in a non-symbiotic bloom-forming cyanobacterium.</title>
        <authorList>
            <person name="Kust A."/>
            <person name="Mares J."/>
            <person name="Jokela J."/>
            <person name="Urajova P."/>
            <person name="Hajek J."/>
            <person name="Saurav K."/>
            <person name="Voracova K."/>
            <person name="Fewer D.P."/>
            <person name="Haapaniemi E."/>
            <person name="Permi P."/>
            <person name="Rehakova K."/>
            <person name="Sivonen K."/>
            <person name="Hrouzek P."/>
        </authorList>
    </citation>
    <scope>NUCLEOTIDE SEQUENCE [LARGE SCALE GENOMIC DNA]</scope>
    <source>
        <strain evidence="3 4">CHARLIE-1</strain>
    </source>
</reference>
<dbReference type="Proteomes" id="UP000239589">
    <property type="component" value="Unassembled WGS sequence"/>
</dbReference>
<proteinExistence type="predicted"/>
<dbReference type="EMBL" id="PGEM01000026">
    <property type="protein sequence ID" value="PPJ64479.1"/>
    <property type="molecule type" value="Genomic_DNA"/>
</dbReference>